<evidence type="ECO:0000313" key="8">
    <source>
        <dbReference type="EMBL" id="QCX02423.1"/>
    </source>
</evidence>
<evidence type="ECO:0000256" key="2">
    <source>
        <dbReference type="ARBA" id="ARBA00022679"/>
    </source>
</evidence>
<evidence type="ECO:0000256" key="1">
    <source>
        <dbReference type="ARBA" id="ARBA00005054"/>
    </source>
</evidence>
<evidence type="ECO:0000256" key="5">
    <source>
        <dbReference type="ARBA" id="ARBA00047664"/>
    </source>
</evidence>
<dbReference type="Pfam" id="PF00551">
    <property type="entry name" value="Formyl_trans_N"/>
    <property type="match status" value="1"/>
</dbReference>
<dbReference type="SUPFAM" id="SSF53328">
    <property type="entry name" value="Formyltransferase"/>
    <property type="match status" value="1"/>
</dbReference>
<gene>
    <name evidence="6" type="primary">purN</name>
    <name evidence="8" type="ORF">FGM00_18720</name>
</gene>
<keyword evidence="3 6" id="KW-0658">Purine biosynthesis</keyword>
<keyword evidence="2 6" id="KW-0808">Transferase</keyword>
<feature type="site" description="Raises pKa of active site His" evidence="6">
    <location>
        <position position="145"/>
    </location>
</feature>
<dbReference type="InterPro" id="IPR002376">
    <property type="entry name" value="Formyl_transf_N"/>
</dbReference>
<evidence type="ECO:0000313" key="9">
    <source>
        <dbReference type="Proteomes" id="UP000310017"/>
    </source>
</evidence>
<dbReference type="Gene3D" id="3.40.50.170">
    <property type="entry name" value="Formyl transferase, N-terminal domain"/>
    <property type="match status" value="1"/>
</dbReference>
<dbReference type="Proteomes" id="UP000310017">
    <property type="component" value="Chromosome"/>
</dbReference>
<organism evidence="8 9">
    <name type="scientific">Aggregatimonas sangjinii</name>
    <dbReference type="NCBI Taxonomy" id="2583587"/>
    <lineage>
        <taxon>Bacteria</taxon>
        <taxon>Pseudomonadati</taxon>
        <taxon>Bacteroidota</taxon>
        <taxon>Flavobacteriia</taxon>
        <taxon>Flavobacteriales</taxon>
        <taxon>Flavobacteriaceae</taxon>
        <taxon>Aggregatimonas</taxon>
    </lineage>
</organism>
<feature type="binding site" evidence="6">
    <location>
        <begin position="12"/>
        <end position="14"/>
    </location>
    <ligand>
        <name>N(1)-(5-phospho-beta-D-ribosyl)glycinamide</name>
        <dbReference type="ChEBI" id="CHEBI:143788"/>
    </ligand>
</feature>
<dbReference type="PROSITE" id="PS00373">
    <property type="entry name" value="GART"/>
    <property type="match status" value="1"/>
</dbReference>
<comment type="catalytic activity">
    <reaction evidence="5 6">
        <text>N(1)-(5-phospho-beta-D-ribosyl)glycinamide + (6R)-10-formyltetrahydrofolate = N(2)-formyl-N(1)-(5-phospho-beta-D-ribosyl)glycinamide + (6S)-5,6,7,8-tetrahydrofolate + H(+)</text>
        <dbReference type="Rhea" id="RHEA:15053"/>
        <dbReference type="ChEBI" id="CHEBI:15378"/>
        <dbReference type="ChEBI" id="CHEBI:57453"/>
        <dbReference type="ChEBI" id="CHEBI:143788"/>
        <dbReference type="ChEBI" id="CHEBI:147286"/>
        <dbReference type="ChEBI" id="CHEBI:195366"/>
        <dbReference type="EC" id="2.1.2.2"/>
    </reaction>
</comment>
<reference evidence="8 9" key="1">
    <citation type="submission" date="2019-05" db="EMBL/GenBank/DDBJ databases">
        <title>Genome sequencing of F202Z8.</title>
        <authorList>
            <person name="Kwon Y.M."/>
        </authorList>
    </citation>
    <scope>NUCLEOTIDE SEQUENCE [LARGE SCALE GENOMIC DNA]</scope>
    <source>
        <strain evidence="8 9">F202Z8</strain>
    </source>
</reference>
<dbReference type="GO" id="GO:0006189">
    <property type="term" value="P:'de novo' IMP biosynthetic process"/>
    <property type="evidence" value="ECO:0007669"/>
    <property type="project" value="UniProtKB-UniRule"/>
</dbReference>
<name>A0A5B7SZD1_9FLAO</name>
<protein>
    <recommendedName>
        <fullName evidence="6">Phosphoribosylglycinamide formyltransferase</fullName>
        <ecNumber evidence="6">2.1.2.2</ecNumber>
    </recommendedName>
    <alternativeName>
        <fullName evidence="6">5'-phosphoribosylglycinamide transformylase</fullName>
    </alternativeName>
    <alternativeName>
        <fullName evidence="6">GAR transformylase</fullName>
        <shortName evidence="6">GART</shortName>
    </alternativeName>
</protein>
<dbReference type="KEGG" id="asag:FGM00_18720"/>
<dbReference type="EMBL" id="CP040710">
    <property type="protein sequence ID" value="QCX02423.1"/>
    <property type="molecule type" value="Genomic_DNA"/>
</dbReference>
<dbReference type="HAMAP" id="MF_01930">
    <property type="entry name" value="PurN"/>
    <property type="match status" value="1"/>
</dbReference>
<dbReference type="InterPro" id="IPR004607">
    <property type="entry name" value="GART"/>
</dbReference>
<dbReference type="InterPro" id="IPR036477">
    <property type="entry name" value="Formyl_transf_N_sf"/>
</dbReference>
<dbReference type="OrthoDB" id="9806170at2"/>
<feature type="binding site" evidence="6">
    <location>
        <position position="58"/>
    </location>
    <ligand>
        <name>(6R)-10-formyltetrahydrofolate</name>
        <dbReference type="ChEBI" id="CHEBI:195366"/>
    </ligand>
</feature>
<evidence type="ECO:0000256" key="3">
    <source>
        <dbReference type="ARBA" id="ARBA00022755"/>
    </source>
</evidence>
<comment type="pathway">
    <text evidence="1 6">Purine metabolism; IMP biosynthesis via de novo pathway; N(2)-formyl-N(1)-(5-phospho-D-ribosyl)glycinamide from N(1)-(5-phospho-D-ribosyl)glycinamide (10-formyl THF route): step 1/1.</text>
</comment>
<dbReference type="AlphaFoldDB" id="A0A5B7SZD1"/>
<dbReference type="GO" id="GO:0004644">
    <property type="term" value="F:phosphoribosylglycinamide formyltransferase activity"/>
    <property type="evidence" value="ECO:0007669"/>
    <property type="project" value="UniProtKB-UniRule"/>
</dbReference>
<accession>A0A5B7SZD1</accession>
<dbReference type="CDD" id="cd08645">
    <property type="entry name" value="FMT_core_GART"/>
    <property type="match status" value="1"/>
</dbReference>
<evidence type="ECO:0000256" key="4">
    <source>
        <dbReference type="ARBA" id="ARBA00038440"/>
    </source>
</evidence>
<comment type="similarity">
    <text evidence="4 6">Belongs to the GART family.</text>
</comment>
<proteinExistence type="inferred from homology"/>
<dbReference type="EC" id="2.1.2.2" evidence="6"/>
<sequence>MKRIVLFASGSGSNVENIIRHFQHNDFVTVTAVLTNKSDAKVLERCKRLNISALYFNKNAFSAQGCLLDVLEGLQPDLIVLAGFLLKVPQNLIMNFPNKIINIHPALLPKYGGKGMYGSHVHQAVKDNKDTETGITIHYVNENYDEGAIIHQAKTAIAPQDTVADITRKVHELEFEHFPKVIEKLLASPNIA</sequence>
<feature type="domain" description="Formyl transferase N-terminal" evidence="7">
    <location>
        <begin position="2"/>
        <end position="182"/>
    </location>
</feature>
<keyword evidence="9" id="KW-1185">Reference proteome</keyword>
<dbReference type="PANTHER" id="PTHR43369">
    <property type="entry name" value="PHOSPHORIBOSYLGLYCINAMIDE FORMYLTRANSFERASE"/>
    <property type="match status" value="1"/>
</dbReference>
<dbReference type="RefSeq" id="WP_138854759.1">
    <property type="nucleotide sequence ID" value="NZ_CP040710.1"/>
</dbReference>
<dbReference type="PANTHER" id="PTHR43369:SF2">
    <property type="entry name" value="PHOSPHORIBOSYLGLYCINAMIDE FORMYLTRANSFERASE"/>
    <property type="match status" value="1"/>
</dbReference>
<dbReference type="GO" id="GO:0005829">
    <property type="term" value="C:cytosol"/>
    <property type="evidence" value="ECO:0007669"/>
    <property type="project" value="TreeGrafter"/>
</dbReference>
<feature type="active site" description="Proton donor" evidence="6">
    <location>
        <position position="104"/>
    </location>
</feature>
<comment type="caution">
    <text evidence="6">Lacks conserved residue(s) required for the propagation of feature annotation.</text>
</comment>
<evidence type="ECO:0000259" key="7">
    <source>
        <dbReference type="Pfam" id="PF00551"/>
    </source>
</evidence>
<feature type="binding site" evidence="6">
    <location>
        <position position="102"/>
    </location>
    <ligand>
        <name>(6R)-10-formyltetrahydrofolate</name>
        <dbReference type="ChEBI" id="CHEBI:195366"/>
    </ligand>
</feature>
<dbReference type="InterPro" id="IPR001555">
    <property type="entry name" value="GART_AS"/>
</dbReference>
<comment type="function">
    <text evidence="6">Catalyzes the transfer of a formyl group from 10-formyltetrahydrofolate to 5-phospho-ribosyl-glycinamide (GAR), producing 5-phospho-ribosyl-N-formylglycinamide (FGAR) and tetrahydrofolate.</text>
</comment>
<evidence type="ECO:0000256" key="6">
    <source>
        <dbReference type="HAMAP-Rule" id="MF_01930"/>
    </source>
</evidence>
<dbReference type="UniPathway" id="UPA00074">
    <property type="reaction ID" value="UER00126"/>
</dbReference>